<name>A0A0D2DST4_9EURO</name>
<dbReference type="VEuPathDB" id="FungiDB:PV06_01807"/>
<evidence type="ECO:0000313" key="1">
    <source>
        <dbReference type="EMBL" id="KIW46118.1"/>
    </source>
</evidence>
<sequence length="96" mass="10490">MHRVTTILHTKRTPATSQRLKFSQTEIVIDLSHPLSTISLLIPSIGDVPKRAGQPCKERTGRGGGLSINTTNLIAIVIGCLRVLDSLPCFRSPMWA</sequence>
<dbReference type="GeneID" id="27353881"/>
<dbReference type="EMBL" id="KN847333">
    <property type="protein sequence ID" value="KIW46118.1"/>
    <property type="molecule type" value="Genomic_DNA"/>
</dbReference>
<dbReference type="RefSeq" id="XP_016266334.1">
    <property type="nucleotide sequence ID" value="XM_016402437.1"/>
</dbReference>
<reference evidence="1 2" key="1">
    <citation type="submission" date="2015-01" db="EMBL/GenBank/DDBJ databases">
        <title>The Genome Sequence of Exophiala oligosperma CBS72588.</title>
        <authorList>
            <consortium name="The Broad Institute Genomics Platform"/>
            <person name="Cuomo C."/>
            <person name="de Hoog S."/>
            <person name="Gorbushina A."/>
            <person name="Stielow B."/>
            <person name="Teixiera M."/>
            <person name="Abouelleil A."/>
            <person name="Chapman S.B."/>
            <person name="Priest M."/>
            <person name="Young S.K."/>
            <person name="Wortman J."/>
            <person name="Nusbaum C."/>
            <person name="Birren B."/>
        </authorList>
    </citation>
    <scope>NUCLEOTIDE SEQUENCE [LARGE SCALE GENOMIC DNA]</scope>
    <source>
        <strain evidence="1 2">CBS 72588</strain>
    </source>
</reference>
<dbReference type="Proteomes" id="UP000053342">
    <property type="component" value="Unassembled WGS sequence"/>
</dbReference>
<evidence type="ECO:0000313" key="2">
    <source>
        <dbReference type="Proteomes" id="UP000053342"/>
    </source>
</evidence>
<gene>
    <name evidence="1" type="ORF">PV06_01807</name>
</gene>
<accession>A0A0D2DST4</accession>
<keyword evidence="2" id="KW-1185">Reference proteome</keyword>
<proteinExistence type="predicted"/>
<organism evidence="1 2">
    <name type="scientific">Exophiala oligosperma</name>
    <dbReference type="NCBI Taxonomy" id="215243"/>
    <lineage>
        <taxon>Eukaryota</taxon>
        <taxon>Fungi</taxon>
        <taxon>Dikarya</taxon>
        <taxon>Ascomycota</taxon>
        <taxon>Pezizomycotina</taxon>
        <taxon>Eurotiomycetes</taxon>
        <taxon>Chaetothyriomycetidae</taxon>
        <taxon>Chaetothyriales</taxon>
        <taxon>Herpotrichiellaceae</taxon>
        <taxon>Exophiala</taxon>
    </lineage>
</organism>
<dbReference type="AlphaFoldDB" id="A0A0D2DST4"/>
<protein>
    <submittedName>
        <fullName evidence="1">Uncharacterized protein</fullName>
    </submittedName>
</protein>